<keyword evidence="5" id="KW-0443">Lipid metabolism</keyword>
<sequence>MNGLMKTDCASKPTEWSLVSRGESGVRDGFSIRLARRMVFARLFLITQGLLTIVEGERRTTFGSPTSPCPLRPVVTIDDPSCYRDIAWGGTVGAGESYGRGAWNCDDLTALIRLFVLNRAVLDGMEQGAARLSAPFLKLMHGLRRNTKAGSRRNIAAHYDLSNEFFALMLDPTMMYSCAYFARPDSTLEEASRAKIELICRKLHLSPDDHLLEIGTGWGGLACHAAQTFGCRVTTTTISQAQYDWALRRIRDAGLSDRVQVLLCDYRDLPYLDMQFDKLVSVEMIEAVGWQYYGAFFDVCRRLLKPDGLMLLQAITIDERYFERAKRSVDFIQRVIFPGSCIPSVTSLCHAMACASDFSLLHVQDIGAHYPPTLRGWRQNIRQNLERISQLGFGPEFLRLWEFYLSYCEGGFLERSISTAHVLFARSGWRQDPLAG</sequence>
<dbReference type="InterPro" id="IPR050723">
    <property type="entry name" value="CFA/CMAS"/>
</dbReference>
<organism evidence="6 7">
    <name type="scientific">Nitrospira defluvii</name>
    <dbReference type="NCBI Taxonomy" id="330214"/>
    <lineage>
        <taxon>Bacteria</taxon>
        <taxon>Pseudomonadati</taxon>
        <taxon>Nitrospirota</taxon>
        <taxon>Nitrospiria</taxon>
        <taxon>Nitrospirales</taxon>
        <taxon>Nitrospiraceae</taxon>
        <taxon>Nitrospira</taxon>
    </lineage>
</organism>
<evidence type="ECO:0000256" key="3">
    <source>
        <dbReference type="ARBA" id="ARBA00022679"/>
    </source>
</evidence>
<dbReference type="PANTHER" id="PTHR43667">
    <property type="entry name" value="CYCLOPROPANE-FATTY-ACYL-PHOSPHOLIPID SYNTHASE"/>
    <property type="match status" value="1"/>
</dbReference>
<dbReference type="PANTHER" id="PTHR43667:SF2">
    <property type="entry name" value="FATTY ACID C-METHYL TRANSFERASE"/>
    <property type="match status" value="1"/>
</dbReference>
<name>A0ABM8QPN5_9BACT</name>
<dbReference type="GO" id="GO:0032259">
    <property type="term" value="P:methylation"/>
    <property type="evidence" value="ECO:0007669"/>
    <property type="project" value="UniProtKB-KW"/>
</dbReference>
<comment type="caution">
    <text evidence="6">The sequence shown here is derived from an EMBL/GenBank/DDBJ whole genome shotgun (WGS) entry which is preliminary data.</text>
</comment>
<dbReference type="CDD" id="cd02440">
    <property type="entry name" value="AdoMet_MTases"/>
    <property type="match status" value="1"/>
</dbReference>
<dbReference type="GO" id="GO:0008825">
    <property type="term" value="F:cyclopropane-fatty-acyl-phospholipid synthase activity"/>
    <property type="evidence" value="ECO:0007669"/>
    <property type="project" value="UniProtKB-EC"/>
</dbReference>
<evidence type="ECO:0000256" key="2">
    <source>
        <dbReference type="ARBA" id="ARBA00022603"/>
    </source>
</evidence>
<accession>A0ABM8QPN5</accession>
<protein>
    <submittedName>
        <fullName evidence="6">Cyclopropane-fatty-acyl-phospholipid synthase</fullName>
        <ecNumber evidence="6">2.1.1.79</ecNumber>
    </submittedName>
</protein>
<dbReference type="PIRSF" id="PIRSF003085">
    <property type="entry name" value="CMAS"/>
    <property type="match status" value="1"/>
</dbReference>
<dbReference type="SUPFAM" id="SSF53335">
    <property type="entry name" value="S-adenosyl-L-methionine-dependent methyltransferases"/>
    <property type="match status" value="1"/>
</dbReference>
<dbReference type="Pfam" id="PF02353">
    <property type="entry name" value="CMAS"/>
    <property type="match status" value="1"/>
</dbReference>
<keyword evidence="4" id="KW-0949">S-adenosyl-L-methionine</keyword>
<evidence type="ECO:0000313" key="6">
    <source>
        <dbReference type="EMBL" id="CAE6708604.1"/>
    </source>
</evidence>
<gene>
    <name evidence="6" type="ORF">NSPZN2_11102</name>
</gene>
<proteinExistence type="inferred from homology"/>
<dbReference type="EC" id="2.1.1.79" evidence="6"/>
<dbReference type="Proteomes" id="UP000675880">
    <property type="component" value="Unassembled WGS sequence"/>
</dbReference>
<keyword evidence="7" id="KW-1185">Reference proteome</keyword>
<dbReference type="EMBL" id="CAJNBJ010000001">
    <property type="protein sequence ID" value="CAE6708604.1"/>
    <property type="molecule type" value="Genomic_DNA"/>
</dbReference>
<keyword evidence="3 6" id="KW-0808">Transferase</keyword>
<evidence type="ECO:0000256" key="5">
    <source>
        <dbReference type="ARBA" id="ARBA00023098"/>
    </source>
</evidence>
<evidence type="ECO:0000256" key="1">
    <source>
        <dbReference type="ARBA" id="ARBA00010815"/>
    </source>
</evidence>
<evidence type="ECO:0000313" key="7">
    <source>
        <dbReference type="Proteomes" id="UP000675880"/>
    </source>
</evidence>
<dbReference type="RefSeq" id="WP_213040889.1">
    <property type="nucleotide sequence ID" value="NZ_CAJNBJ010000001.1"/>
</dbReference>
<dbReference type="InterPro" id="IPR029063">
    <property type="entry name" value="SAM-dependent_MTases_sf"/>
</dbReference>
<dbReference type="InterPro" id="IPR003333">
    <property type="entry name" value="CMAS"/>
</dbReference>
<dbReference type="Gene3D" id="3.40.50.150">
    <property type="entry name" value="Vaccinia Virus protein VP39"/>
    <property type="match status" value="1"/>
</dbReference>
<reference evidence="6 7" key="1">
    <citation type="submission" date="2021-02" db="EMBL/GenBank/DDBJ databases">
        <authorList>
            <person name="Han P."/>
        </authorList>
    </citation>
    <scope>NUCLEOTIDE SEQUENCE [LARGE SCALE GENOMIC DNA]</scope>
    <source>
        <strain evidence="6">Candidatus Nitrospira sp. ZN2</strain>
    </source>
</reference>
<comment type="similarity">
    <text evidence="1">Belongs to the CFA/CMAS family.</text>
</comment>
<keyword evidence="2 6" id="KW-0489">Methyltransferase</keyword>
<evidence type="ECO:0000256" key="4">
    <source>
        <dbReference type="ARBA" id="ARBA00022691"/>
    </source>
</evidence>